<reference evidence="2" key="1">
    <citation type="journal article" date="2020" name="Stud. Mycol.">
        <title>101 Dothideomycetes genomes: a test case for predicting lifestyles and emergence of pathogens.</title>
        <authorList>
            <person name="Haridas S."/>
            <person name="Albert R."/>
            <person name="Binder M."/>
            <person name="Bloem J."/>
            <person name="Labutti K."/>
            <person name="Salamov A."/>
            <person name="Andreopoulos B."/>
            <person name="Baker S."/>
            <person name="Barry K."/>
            <person name="Bills G."/>
            <person name="Bluhm B."/>
            <person name="Cannon C."/>
            <person name="Castanera R."/>
            <person name="Culley D."/>
            <person name="Daum C."/>
            <person name="Ezra D."/>
            <person name="Gonzalez J."/>
            <person name="Henrissat B."/>
            <person name="Kuo A."/>
            <person name="Liang C."/>
            <person name="Lipzen A."/>
            <person name="Lutzoni F."/>
            <person name="Magnuson J."/>
            <person name="Mondo S."/>
            <person name="Nolan M."/>
            <person name="Ohm R."/>
            <person name="Pangilinan J."/>
            <person name="Park H.-J."/>
            <person name="Ramirez L."/>
            <person name="Alfaro M."/>
            <person name="Sun H."/>
            <person name="Tritt A."/>
            <person name="Yoshinaga Y."/>
            <person name="Zwiers L.-H."/>
            <person name="Turgeon B."/>
            <person name="Goodwin S."/>
            <person name="Spatafora J."/>
            <person name="Crous P."/>
            <person name="Grigoriev I."/>
        </authorList>
    </citation>
    <scope>NUCLEOTIDE SEQUENCE</scope>
    <source>
        <strain evidence="2">CBS 113979</strain>
    </source>
</reference>
<gene>
    <name evidence="2" type="ORF">K402DRAFT_406255</name>
</gene>
<organism evidence="2 3">
    <name type="scientific">Aulographum hederae CBS 113979</name>
    <dbReference type="NCBI Taxonomy" id="1176131"/>
    <lineage>
        <taxon>Eukaryota</taxon>
        <taxon>Fungi</taxon>
        <taxon>Dikarya</taxon>
        <taxon>Ascomycota</taxon>
        <taxon>Pezizomycotina</taxon>
        <taxon>Dothideomycetes</taxon>
        <taxon>Pleosporomycetidae</taxon>
        <taxon>Aulographales</taxon>
        <taxon>Aulographaceae</taxon>
    </lineage>
</organism>
<evidence type="ECO:0000256" key="1">
    <source>
        <dbReference type="SAM" id="SignalP"/>
    </source>
</evidence>
<dbReference type="Proteomes" id="UP000800041">
    <property type="component" value="Unassembled WGS sequence"/>
</dbReference>
<dbReference type="AlphaFoldDB" id="A0A6G1GTP4"/>
<protein>
    <recommendedName>
        <fullName evidence="4">Apple domain-containing protein</fullName>
    </recommendedName>
</protein>
<keyword evidence="1" id="KW-0732">Signal</keyword>
<proteinExistence type="predicted"/>
<dbReference type="EMBL" id="ML977169">
    <property type="protein sequence ID" value="KAF1984295.1"/>
    <property type="molecule type" value="Genomic_DNA"/>
</dbReference>
<name>A0A6G1GTP4_9PEZI</name>
<feature type="chain" id="PRO_5026178684" description="Apple domain-containing protein" evidence="1">
    <location>
        <begin position="30"/>
        <end position="214"/>
    </location>
</feature>
<evidence type="ECO:0000313" key="3">
    <source>
        <dbReference type="Proteomes" id="UP000800041"/>
    </source>
</evidence>
<evidence type="ECO:0008006" key="4">
    <source>
        <dbReference type="Google" id="ProtNLM"/>
    </source>
</evidence>
<keyword evidence="3" id="KW-1185">Reference proteome</keyword>
<accession>A0A6G1GTP4</accession>
<sequence>MASAMGKGLQLCLSSIFLAFLLFATISFAVPTSTAAISQPTASTTPLCPGSNGNYITGTNGYHYVLECGTYRSGYTFLNGTATSSPAFTGNDLASCVNFCDVTGGCVAVNYDPTTNLCRLKAYQSSTVIANATSQSASCLDCEALNPITNYPSDLCAYTAGATPPYTYDNVFVKDSVGHAYYQQAPQVAGVASTPVPLLISANASRTVRPCRHV</sequence>
<evidence type="ECO:0000313" key="2">
    <source>
        <dbReference type="EMBL" id="KAF1984295.1"/>
    </source>
</evidence>
<dbReference type="Gene3D" id="3.50.4.10">
    <property type="entry name" value="Hepatocyte Growth Factor"/>
    <property type="match status" value="1"/>
</dbReference>
<feature type="signal peptide" evidence="1">
    <location>
        <begin position="1"/>
        <end position="29"/>
    </location>
</feature>